<keyword evidence="6 10" id="KW-0443">Lipid metabolism</keyword>
<evidence type="ECO:0000313" key="17">
    <source>
        <dbReference type="Proteomes" id="UP000264779"/>
    </source>
</evidence>
<dbReference type="GO" id="GO:0006633">
    <property type="term" value="P:fatty acid biosynthetic process"/>
    <property type="evidence" value="ECO:0007669"/>
    <property type="project" value="UniProtKB-UniRule"/>
</dbReference>
<dbReference type="OrthoDB" id="517356at2"/>
<keyword evidence="10" id="KW-0963">Cytoplasm</keyword>
<dbReference type="Proteomes" id="UP000056090">
    <property type="component" value="Chromosome"/>
</dbReference>
<dbReference type="Gene3D" id="3.90.470.20">
    <property type="entry name" value="4'-phosphopantetheinyl transferase domain"/>
    <property type="match status" value="1"/>
</dbReference>
<keyword evidence="1 10" id="KW-0444">Lipid biosynthesis</keyword>
<evidence type="ECO:0000256" key="6">
    <source>
        <dbReference type="ARBA" id="ARBA00023098"/>
    </source>
</evidence>
<comment type="cofactor">
    <cofactor evidence="10">
        <name>Mg(2+)</name>
        <dbReference type="ChEBI" id="CHEBI:18420"/>
    </cofactor>
</comment>
<evidence type="ECO:0000256" key="2">
    <source>
        <dbReference type="ARBA" id="ARBA00022679"/>
    </source>
</evidence>
<dbReference type="GO" id="GO:0000287">
    <property type="term" value="F:magnesium ion binding"/>
    <property type="evidence" value="ECO:0007669"/>
    <property type="project" value="UniProtKB-UniRule"/>
</dbReference>
<name>A0A075P3I8_9ALTE</name>
<dbReference type="NCBIfam" id="TIGR00556">
    <property type="entry name" value="pantethn_trn"/>
    <property type="match status" value="1"/>
</dbReference>
<keyword evidence="2 10" id="KW-0808">Transferase</keyword>
<comment type="subcellular location">
    <subcellularLocation>
        <location evidence="10">Cytoplasm</location>
    </subcellularLocation>
</comment>
<feature type="domain" description="4'-phosphopantetheinyl transferase" evidence="11">
    <location>
        <begin position="5"/>
        <end position="119"/>
    </location>
</feature>
<evidence type="ECO:0000256" key="1">
    <source>
        <dbReference type="ARBA" id="ARBA00022516"/>
    </source>
</evidence>
<dbReference type="NCBIfam" id="TIGR00516">
    <property type="entry name" value="acpS"/>
    <property type="match status" value="1"/>
</dbReference>
<dbReference type="RefSeq" id="WP_044056069.1">
    <property type="nucleotide sequence ID" value="NZ_CAJXAX010000005.1"/>
</dbReference>
<dbReference type="STRING" id="589873.EP12_03805"/>
<evidence type="ECO:0000313" key="14">
    <source>
        <dbReference type="EMBL" id="HBU52612.1"/>
    </source>
</evidence>
<protein>
    <recommendedName>
        <fullName evidence="10">Holo-[acyl-carrier-protein] synthase</fullName>
        <shortName evidence="10">Holo-ACP synthase</shortName>
        <ecNumber evidence="10">2.7.8.7</ecNumber>
    </recommendedName>
    <alternativeName>
        <fullName evidence="10">4'-phosphopantetheinyl transferase AcpS</fullName>
    </alternativeName>
</protein>
<keyword evidence="4 10" id="KW-0276">Fatty acid metabolism</keyword>
<evidence type="ECO:0000256" key="4">
    <source>
        <dbReference type="ARBA" id="ARBA00022832"/>
    </source>
</evidence>
<dbReference type="GO" id="GO:0005737">
    <property type="term" value="C:cytoplasm"/>
    <property type="evidence" value="ECO:0007669"/>
    <property type="project" value="UniProtKB-SubCell"/>
</dbReference>
<dbReference type="eggNOG" id="COG0736">
    <property type="taxonomic scope" value="Bacteria"/>
</dbReference>
<dbReference type="InterPro" id="IPR002582">
    <property type="entry name" value="ACPS"/>
</dbReference>
<gene>
    <name evidence="10" type="primary">acpS</name>
    <name evidence="13" type="ORF">DCW74_03485</name>
    <name evidence="14" type="ORF">DEB45_15275</name>
    <name evidence="12" type="ORF">EP13_03695</name>
</gene>
<evidence type="ECO:0000313" key="16">
    <source>
        <dbReference type="Proteomes" id="UP000263517"/>
    </source>
</evidence>
<dbReference type="InterPro" id="IPR037143">
    <property type="entry name" value="4-PPantetheinyl_Trfase_dom_sf"/>
</dbReference>
<dbReference type="Pfam" id="PF01648">
    <property type="entry name" value="ACPS"/>
    <property type="match status" value="1"/>
</dbReference>
<dbReference type="PATRIC" id="fig|589873.4.peg.819"/>
<evidence type="ECO:0000313" key="13">
    <source>
        <dbReference type="EMBL" id="HAW74780.1"/>
    </source>
</evidence>
<dbReference type="FunFam" id="3.90.470.20:FF:000001">
    <property type="entry name" value="Holo-[acyl-carrier-protein] synthase"/>
    <property type="match status" value="1"/>
</dbReference>
<keyword evidence="5 10" id="KW-0460">Magnesium</keyword>
<dbReference type="EMBL" id="DONK01000237">
    <property type="protein sequence ID" value="HBU52612.1"/>
    <property type="molecule type" value="Genomic_DNA"/>
</dbReference>
<keyword evidence="7 10" id="KW-0275">Fatty acid biosynthesis</keyword>
<dbReference type="Proteomes" id="UP000264779">
    <property type="component" value="Unassembled WGS sequence"/>
</dbReference>
<organism evidence="12 15">
    <name type="scientific">Alteromonas australica</name>
    <dbReference type="NCBI Taxonomy" id="589873"/>
    <lineage>
        <taxon>Bacteria</taxon>
        <taxon>Pseudomonadati</taxon>
        <taxon>Pseudomonadota</taxon>
        <taxon>Gammaproteobacteria</taxon>
        <taxon>Alteromonadales</taxon>
        <taxon>Alteromonadaceae</taxon>
        <taxon>Alteromonas/Salinimonas group</taxon>
        <taxon>Alteromonas</taxon>
    </lineage>
</organism>
<evidence type="ECO:0000256" key="9">
    <source>
        <dbReference type="ARBA" id="ARBA00054726"/>
    </source>
</evidence>
<comment type="function">
    <text evidence="9">Transfers the 4'-phosphopantetheine moiety from coenzyme A to the 'Ser-36' of acyl-carrier-protein.</text>
</comment>
<dbReference type="EC" id="2.7.8.7" evidence="10"/>
<dbReference type="InterPro" id="IPR004568">
    <property type="entry name" value="Ppantetheine-prot_Trfase_dom"/>
</dbReference>
<dbReference type="InterPro" id="IPR008278">
    <property type="entry name" value="4-PPantetheinyl_Trfase_dom"/>
</dbReference>
<comment type="catalytic activity">
    <reaction evidence="8 10">
        <text>apo-[ACP] + CoA = holo-[ACP] + adenosine 3',5'-bisphosphate + H(+)</text>
        <dbReference type="Rhea" id="RHEA:12068"/>
        <dbReference type="Rhea" id="RHEA-COMP:9685"/>
        <dbReference type="Rhea" id="RHEA-COMP:9690"/>
        <dbReference type="ChEBI" id="CHEBI:15378"/>
        <dbReference type="ChEBI" id="CHEBI:29999"/>
        <dbReference type="ChEBI" id="CHEBI:57287"/>
        <dbReference type="ChEBI" id="CHEBI:58343"/>
        <dbReference type="ChEBI" id="CHEBI:64479"/>
        <dbReference type="EC" id="2.7.8.7"/>
    </reaction>
</comment>
<feature type="binding site" evidence="10">
    <location>
        <position position="9"/>
    </location>
    <ligand>
        <name>Mg(2+)</name>
        <dbReference type="ChEBI" id="CHEBI:18420"/>
    </ligand>
</feature>
<evidence type="ECO:0000256" key="10">
    <source>
        <dbReference type="HAMAP-Rule" id="MF_00101"/>
    </source>
</evidence>
<dbReference type="AlphaFoldDB" id="A0A075P3I8"/>
<accession>A0A075P3I8</accession>
<reference evidence="16 17" key="2">
    <citation type="journal article" date="2018" name="Nat. Biotechnol.">
        <title>A standardized bacterial taxonomy based on genome phylogeny substantially revises the tree of life.</title>
        <authorList>
            <person name="Parks D.H."/>
            <person name="Chuvochina M."/>
            <person name="Waite D.W."/>
            <person name="Rinke C."/>
            <person name="Skarshewski A."/>
            <person name="Chaumeil P.A."/>
            <person name="Hugenholtz P."/>
        </authorList>
    </citation>
    <scope>NUCLEOTIDE SEQUENCE [LARGE SCALE GENOMIC DNA]</scope>
    <source>
        <strain evidence="14">UBA11621</strain>
        <strain evidence="13">UBA11978</strain>
    </source>
</reference>
<dbReference type="Proteomes" id="UP000263517">
    <property type="component" value="Unassembled WGS sequence"/>
</dbReference>
<evidence type="ECO:0000256" key="8">
    <source>
        <dbReference type="ARBA" id="ARBA00050875"/>
    </source>
</evidence>
<comment type="function">
    <text evidence="10">Transfers the 4'-phosphopantetheine moiety from coenzyme A to a Ser of acyl-carrier-protein.</text>
</comment>
<keyword evidence="3 10" id="KW-0479">Metal-binding</keyword>
<dbReference type="HAMAP" id="MF_00101">
    <property type="entry name" value="AcpS"/>
    <property type="match status" value="1"/>
</dbReference>
<proteinExistence type="inferred from homology"/>
<keyword evidence="15" id="KW-1185">Reference proteome</keyword>
<dbReference type="EMBL" id="CP008849">
    <property type="protein sequence ID" value="AIF97872.1"/>
    <property type="molecule type" value="Genomic_DNA"/>
</dbReference>
<dbReference type="SUPFAM" id="SSF56214">
    <property type="entry name" value="4'-phosphopantetheinyl transferase"/>
    <property type="match status" value="1"/>
</dbReference>
<reference evidence="12 15" key="1">
    <citation type="submission" date="2014-06" db="EMBL/GenBank/DDBJ databases">
        <title>Genomes of Alteromonas australica, a world apart.</title>
        <authorList>
            <person name="Gonzaga A."/>
            <person name="Lopez-Perez M."/>
            <person name="Rodriguez-Valera F."/>
        </authorList>
    </citation>
    <scope>NUCLEOTIDE SEQUENCE [LARGE SCALE GENOMIC DNA]</scope>
    <source>
        <strain evidence="12 15">H 17</strain>
    </source>
</reference>
<dbReference type="EMBL" id="DNAN01000119">
    <property type="protein sequence ID" value="HAW74780.1"/>
    <property type="molecule type" value="Genomic_DNA"/>
</dbReference>
<dbReference type="KEGG" id="aal:EP13_03695"/>
<evidence type="ECO:0000256" key="5">
    <source>
        <dbReference type="ARBA" id="ARBA00022842"/>
    </source>
</evidence>
<sequence>MAIAGLGTDIVEFSRFEKGDGANEGLARRVLTASEWAIFAESKMPSRYLAKRFAVKEAMVKALGTGIGNGVSWQHIEVKNNELGAPFLHLSGEVKRLCEQRGITRSFVSISDERHYAVATVILEM</sequence>
<evidence type="ECO:0000256" key="7">
    <source>
        <dbReference type="ARBA" id="ARBA00023160"/>
    </source>
</evidence>
<evidence type="ECO:0000313" key="15">
    <source>
        <dbReference type="Proteomes" id="UP000056090"/>
    </source>
</evidence>
<dbReference type="GO" id="GO:0008897">
    <property type="term" value="F:holo-[acyl-carrier-protein] synthase activity"/>
    <property type="evidence" value="ECO:0007669"/>
    <property type="project" value="UniProtKB-UniRule"/>
</dbReference>
<feature type="binding site" evidence="10">
    <location>
        <position position="57"/>
    </location>
    <ligand>
        <name>Mg(2+)</name>
        <dbReference type="ChEBI" id="CHEBI:18420"/>
    </ligand>
</feature>
<evidence type="ECO:0000259" key="11">
    <source>
        <dbReference type="Pfam" id="PF01648"/>
    </source>
</evidence>
<comment type="similarity">
    <text evidence="10">Belongs to the P-Pant transferase superfamily. AcpS family.</text>
</comment>
<evidence type="ECO:0000313" key="12">
    <source>
        <dbReference type="EMBL" id="AIF97872.1"/>
    </source>
</evidence>
<evidence type="ECO:0000256" key="3">
    <source>
        <dbReference type="ARBA" id="ARBA00022723"/>
    </source>
</evidence>
<dbReference type="KEGG" id="aaus:EP12_03805"/>
<dbReference type="GeneID" id="78254042"/>